<dbReference type="InterPro" id="IPR003599">
    <property type="entry name" value="Ig_sub"/>
</dbReference>
<evidence type="ECO:0000256" key="4">
    <source>
        <dbReference type="ARBA" id="ARBA00022734"/>
    </source>
</evidence>
<keyword evidence="11" id="KW-0393">Immunoglobulin domain</keyword>
<keyword evidence="2 14" id="KW-0812">Transmembrane</keyword>
<dbReference type="PANTHER" id="PTHR12035:SF125">
    <property type="entry name" value="SIALIC ACID-BINDING IG-LIKE LECTIN 5"/>
    <property type="match status" value="1"/>
</dbReference>
<feature type="domain" description="Ig-like" evidence="16">
    <location>
        <begin position="354"/>
        <end position="442"/>
    </location>
</feature>
<feature type="chain" id="PRO_5003345864" evidence="15">
    <location>
        <begin position="18"/>
        <end position="649"/>
    </location>
</feature>
<dbReference type="Gene3D" id="2.60.40.10">
    <property type="entry name" value="Immunoglobulins"/>
    <property type="match status" value="4"/>
</dbReference>
<evidence type="ECO:0000256" key="11">
    <source>
        <dbReference type="ARBA" id="ARBA00023319"/>
    </source>
</evidence>
<dbReference type="PANTHER" id="PTHR12035">
    <property type="entry name" value="SIALIC ACID BINDING IMMUNOGLOBULIN-LIKE LECTIN"/>
    <property type="match status" value="1"/>
</dbReference>
<dbReference type="SMART" id="SM00408">
    <property type="entry name" value="IGc2"/>
    <property type="match status" value="2"/>
</dbReference>
<evidence type="ECO:0000256" key="12">
    <source>
        <dbReference type="ARBA" id="ARBA00038361"/>
    </source>
</evidence>
<reference evidence="17" key="3">
    <citation type="submission" date="2025-09" db="UniProtKB">
        <authorList>
            <consortium name="Ensembl"/>
        </authorList>
    </citation>
    <scope>IDENTIFICATION</scope>
</reference>
<dbReference type="Ensembl" id="ENSMODT00000026511.4">
    <property type="protein sequence ID" value="ENSMODP00000026046.3"/>
    <property type="gene ID" value="ENSMODG00000020825.4"/>
</dbReference>
<dbReference type="InterPro" id="IPR003006">
    <property type="entry name" value="Ig/MHC_CS"/>
</dbReference>
<dbReference type="AlphaFoldDB" id="F6RM18"/>
<dbReference type="InterPro" id="IPR013783">
    <property type="entry name" value="Ig-like_fold"/>
</dbReference>
<accession>F6RM18</accession>
<evidence type="ECO:0000313" key="18">
    <source>
        <dbReference type="Proteomes" id="UP000002280"/>
    </source>
</evidence>
<keyword evidence="18" id="KW-1185">Reference proteome</keyword>
<reference evidence="17 18" key="1">
    <citation type="journal article" date="2007" name="Nature">
        <title>Genome of the marsupial Monodelphis domestica reveals innovation in non-coding sequences.</title>
        <authorList>
            <person name="Mikkelsen T.S."/>
            <person name="Wakefield M.J."/>
            <person name="Aken B."/>
            <person name="Amemiya C.T."/>
            <person name="Chang J.L."/>
            <person name="Duke S."/>
            <person name="Garber M."/>
            <person name="Gentles A.J."/>
            <person name="Goodstadt L."/>
            <person name="Heger A."/>
            <person name="Jurka J."/>
            <person name="Kamal M."/>
            <person name="Mauceli E."/>
            <person name="Searle S.M."/>
            <person name="Sharpe T."/>
            <person name="Baker M.L."/>
            <person name="Batzer M.A."/>
            <person name="Benos P.V."/>
            <person name="Belov K."/>
            <person name="Clamp M."/>
            <person name="Cook A."/>
            <person name="Cuff J."/>
            <person name="Das R."/>
            <person name="Davidow L."/>
            <person name="Deakin J.E."/>
            <person name="Fazzari M.J."/>
            <person name="Glass J.L."/>
            <person name="Grabherr M."/>
            <person name="Greally J.M."/>
            <person name="Gu W."/>
            <person name="Hore T.A."/>
            <person name="Huttley G.A."/>
            <person name="Kleber M."/>
            <person name="Jirtle R.L."/>
            <person name="Koina E."/>
            <person name="Lee J.T."/>
            <person name="Mahony S."/>
            <person name="Marra M.A."/>
            <person name="Miller R.D."/>
            <person name="Nicholls R.D."/>
            <person name="Oda M."/>
            <person name="Papenfuss A.T."/>
            <person name="Parra Z.E."/>
            <person name="Pollock D.D."/>
            <person name="Ray D.A."/>
            <person name="Schein J.E."/>
            <person name="Speed T.P."/>
            <person name="Thompson K."/>
            <person name="VandeBerg J.L."/>
            <person name="Wade C.M."/>
            <person name="Walker J.A."/>
            <person name="Waters P.D."/>
            <person name="Webber C."/>
            <person name="Weidman J.R."/>
            <person name="Xie X."/>
            <person name="Zody M.C."/>
            <person name="Baldwin J."/>
            <person name="Abdouelleil A."/>
            <person name="Abdulkadir J."/>
            <person name="Abebe A."/>
            <person name="Abera B."/>
            <person name="Abreu J."/>
            <person name="Acer S.C."/>
            <person name="Aftuck L."/>
            <person name="Alexander A."/>
            <person name="An P."/>
            <person name="Anderson E."/>
            <person name="Anderson S."/>
            <person name="Arachi H."/>
            <person name="Azer M."/>
            <person name="Bachantsang P."/>
            <person name="Barry A."/>
            <person name="Bayul T."/>
            <person name="Berlin A."/>
            <person name="Bessette D."/>
            <person name="Bloom T."/>
            <person name="Bloom T."/>
            <person name="Boguslavskiy L."/>
            <person name="Bonnet C."/>
            <person name="Boukhgalter B."/>
            <person name="Bourzgui I."/>
            <person name="Brown A."/>
            <person name="Cahill P."/>
            <person name="Channer S."/>
            <person name="Cheshatsang Y."/>
            <person name="Chuda L."/>
            <person name="Citroen M."/>
            <person name="Collymore A."/>
            <person name="Cooke P."/>
            <person name="Costello M."/>
            <person name="D'Aco K."/>
            <person name="Daza R."/>
            <person name="De Haan G."/>
            <person name="DeGray S."/>
            <person name="DeMaso C."/>
            <person name="Dhargay N."/>
            <person name="Dooley K."/>
            <person name="Dooley E."/>
            <person name="Doricent M."/>
            <person name="Dorje P."/>
            <person name="Dorjee K."/>
            <person name="Dupes A."/>
            <person name="Elong R."/>
            <person name="Falk J."/>
            <person name="Farina A."/>
            <person name="Faro S."/>
            <person name="Ferguson D."/>
            <person name="Fisher S."/>
            <person name="Foley C.D."/>
            <person name="Franke A."/>
            <person name="Friedrich D."/>
            <person name="Gadbois L."/>
            <person name="Gearin G."/>
            <person name="Gearin C.R."/>
            <person name="Giannoukos G."/>
            <person name="Goode T."/>
            <person name="Graham J."/>
            <person name="Grandbois E."/>
            <person name="Grewal S."/>
            <person name="Gyaltsen K."/>
            <person name="Hafez N."/>
            <person name="Hagos B."/>
            <person name="Hall J."/>
            <person name="Henson C."/>
            <person name="Hollinger A."/>
            <person name="Honan T."/>
            <person name="Huard M.D."/>
            <person name="Hughes L."/>
            <person name="Hurhula B."/>
            <person name="Husby M.E."/>
            <person name="Kamat A."/>
            <person name="Kanga B."/>
            <person name="Kashin S."/>
            <person name="Khazanovich D."/>
            <person name="Kisner P."/>
            <person name="Lance K."/>
            <person name="Lara M."/>
            <person name="Lee W."/>
            <person name="Lennon N."/>
            <person name="Letendre F."/>
            <person name="LeVine R."/>
            <person name="Lipovsky A."/>
            <person name="Liu X."/>
            <person name="Liu J."/>
            <person name="Liu S."/>
            <person name="Lokyitsang T."/>
            <person name="Lokyitsang Y."/>
            <person name="Lubonja R."/>
            <person name="Lui A."/>
            <person name="MacDonald P."/>
            <person name="Magnisalis V."/>
            <person name="Maru K."/>
            <person name="Matthews C."/>
            <person name="McCusker W."/>
            <person name="McDonough S."/>
            <person name="Mehta T."/>
            <person name="Meldrim J."/>
            <person name="Meneus L."/>
            <person name="Mihai O."/>
            <person name="Mihalev A."/>
            <person name="Mihova T."/>
            <person name="Mittelman R."/>
            <person name="Mlenga V."/>
            <person name="Montmayeur A."/>
            <person name="Mulrain L."/>
            <person name="Navidi A."/>
            <person name="Naylor J."/>
            <person name="Negash T."/>
            <person name="Nguyen T."/>
            <person name="Nguyen N."/>
            <person name="Nicol R."/>
            <person name="Norbu C."/>
            <person name="Norbu N."/>
            <person name="Novod N."/>
            <person name="O'Neill B."/>
            <person name="Osman S."/>
            <person name="Markiewicz E."/>
            <person name="Oyono O.L."/>
            <person name="Patti C."/>
            <person name="Phunkhang P."/>
            <person name="Pierre F."/>
            <person name="Priest M."/>
            <person name="Raghuraman S."/>
            <person name="Rege F."/>
            <person name="Reyes R."/>
            <person name="Rise C."/>
            <person name="Rogov P."/>
            <person name="Ross K."/>
            <person name="Ryan E."/>
            <person name="Settipalli S."/>
            <person name="Shea T."/>
            <person name="Sherpa N."/>
            <person name="Shi L."/>
            <person name="Shih D."/>
            <person name="Sparrow T."/>
            <person name="Spaulding J."/>
            <person name="Stalker J."/>
            <person name="Stange-Thomann N."/>
            <person name="Stavropoulos S."/>
            <person name="Stone C."/>
            <person name="Strader C."/>
            <person name="Tesfaye S."/>
            <person name="Thomson T."/>
            <person name="Thoulutsang Y."/>
            <person name="Thoulutsang D."/>
            <person name="Topham K."/>
            <person name="Topping I."/>
            <person name="Tsamla T."/>
            <person name="Vassiliev H."/>
            <person name="Vo A."/>
            <person name="Wangchuk T."/>
            <person name="Wangdi T."/>
            <person name="Weiand M."/>
            <person name="Wilkinson J."/>
            <person name="Wilson A."/>
            <person name="Yadav S."/>
            <person name="Young G."/>
            <person name="Yu Q."/>
            <person name="Zembek L."/>
            <person name="Zhong D."/>
            <person name="Zimmer A."/>
            <person name="Zwirko Z."/>
            <person name="Jaffe D.B."/>
            <person name="Alvarez P."/>
            <person name="Brockman W."/>
            <person name="Butler J."/>
            <person name="Chin C."/>
            <person name="Gnerre S."/>
            <person name="MacCallum I."/>
            <person name="Graves J.A."/>
            <person name="Ponting C.P."/>
            <person name="Breen M."/>
            <person name="Samollow P.B."/>
            <person name="Lander E.S."/>
            <person name="Lindblad-Toh K."/>
        </authorList>
    </citation>
    <scope>NUCLEOTIDE SEQUENCE [LARGE SCALE GENOMIC DNA]</scope>
</reference>
<dbReference type="InterPro" id="IPR051036">
    <property type="entry name" value="SIGLEC"/>
</dbReference>
<evidence type="ECO:0000256" key="5">
    <source>
        <dbReference type="ARBA" id="ARBA00022737"/>
    </source>
</evidence>
<evidence type="ECO:0000313" key="17">
    <source>
        <dbReference type="Ensembl" id="ENSMODP00000026046.3"/>
    </source>
</evidence>
<dbReference type="eggNOG" id="ENOG502S41V">
    <property type="taxonomic scope" value="Eukaryota"/>
</dbReference>
<dbReference type="SMART" id="SM00409">
    <property type="entry name" value="IG"/>
    <property type="match status" value="4"/>
</dbReference>
<evidence type="ECO:0000256" key="1">
    <source>
        <dbReference type="ARBA" id="ARBA00004479"/>
    </source>
</evidence>
<dbReference type="HOGENOM" id="CLU_024444_5_1_1"/>
<dbReference type="Bgee" id="ENSMODG00000020825">
    <property type="expression patterns" value="Expressed in blood and 5 other cell types or tissues"/>
</dbReference>
<dbReference type="Pfam" id="PF07679">
    <property type="entry name" value="I-set"/>
    <property type="match status" value="1"/>
</dbReference>
<dbReference type="InterPro" id="IPR013098">
    <property type="entry name" value="Ig_I-set"/>
</dbReference>
<evidence type="ECO:0000256" key="10">
    <source>
        <dbReference type="ARBA" id="ARBA00023180"/>
    </source>
</evidence>
<dbReference type="Pfam" id="PF13895">
    <property type="entry name" value="Ig_2"/>
    <property type="match status" value="1"/>
</dbReference>
<keyword evidence="4" id="KW-0430">Lectin</keyword>
<evidence type="ECO:0000256" key="15">
    <source>
        <dbReference type="SAM" id="SignalP"/>
    </source>
</evidence>
<organism evidence="17 18">
    <name type="scientific">Monodelphis domestica</name>
    <name type="common">Gray short-tailed opossum</name>
    <dbReference type="NCBI Taxonomy" id="13616"/>
    <lineage>
        <taxon>Eukaryota</taxon>
        <taxon>Metazoa</taxon>
        <taxon>Chordata</taxon>
        <taxon>Craniata</taxon>
        <taxon>Vertebrata</taxon>
        <taxon>Euteleostomi</taxon>
        <taxon>Mammalia</taxon>
        <taxon>Metatheria</taxon>
        <taxon>Didelphimorphia</taxon>
        <taxon>Didelphidae</taxon>
        <taxon>Monodelphis</taxon>
    </lineage>
</organism>
<feature type="compositionally biased region" description="Polar residues" evidence="13">
    <location>
        <begin position="606"/>
        <end position="621"/>
    </location>
</feature>
<proteinExistence type="inferred from homology"/>
<comment type="similarity">
    <text evidence="12">Belongs to the immunoglobulin superfamily. SIGLEC (sialic acid binding Ig-like lectin) family.</text>
</comment>
<feature type="domain" description="Ig-like" evidence="16">
    <location>
        <begin position="233"/>
        <end position="339"/>
    </location>
</feature>
<evidence type="ECO:0000256" key="2">
    <source>
        <dbReference type="ARBA" id="ARBA00022692"/>
    </source>
</evidence>
<feature type="signal peptide" evidence="15">
    <location>
        <begin position="1"/>
        <end position="17"/>
    </location>
</feature>
<name>F6RM18_MONDO</name>
<protein>
    <submittedName>
        <fullName evidence="17">Sialic acid-binding Ig-like lectin 10</fullName>
    </submittedName>
</protein>
<feature type="transmembrane region" description="Helical" evidence="14">
    <location>
        <begin position="552"/>
        <end position="571"/>
    </location>
</feature>
<reference evidence="17" key="2">
    <citation type="submission" date="2025-08" db="UniProtKB">
        <authorList>
            <consortium name="Ensembl"/>
        </authorList>
    </citation>
    <scope>IDENTIFICATION</scope>
</reference>
<evidence type="ECO:0000256" key="3">
    <source>
        <dbReference type="ARBA" id="ARBA00022729"/>
    </source>
</evidence>
<dbReference type="PROSITE" id="PS50835">
    <property type="entry name" value="IG_LIKE"/>
    <property type="match status" value="2"/>
</dbReference>
<comment type="subcellular location">
    <subcellularLocation>
        <location evidence="1">Membrane</location>
        <topology evidence="1">Single-pass type I membrane protein</topology>
    </subcellularLocation>
</comment>
<dbReference type="OMA" id="DCSLMIR"/>
<dbReference type="KEGG" id="mdo:100028548"/>
<dbReference type="GeneID" id="100028548"/>
<dbReference type="Proteomes" id="UP000002280">
    <property type="component" value="Chromosome 4"/>
</dbReference>
<dbReference type="SUPFAM" id="SSF48726">
    <property type="entry name" value="Immunoglobulin"/>
    <property type="match status" value="4"/>
</dbReference>
<evidence type="ECO:0000256" key="7">
    <source>
        <dbReference type="ARBA" id="ARBA00022989"/>
    </source>
</evidence>
<gene>
    <name evidence="17" type="primary">LOC100028548</name>
</gene>
<keyword evidence="9" id="KW-1015">Disulfide bond</keyword>
<keyword evidence="10" id="KW-0325">Glycoprotein</keyword>
<dbReference type="InterPro" id="IPR007110">
    <property type="entry name" value="Ig-like_dom"/>
</dbReference>
<dbReference type="FunCoup" id="F6RM18">
    <property type="interactions" value="654"/>
</dbReference>
<evidence type="ECO:0000256" key="6">
    <source>
        <dbReference type="ARBA" id="ARBA00022889"/>
    </source>
</evidence>
<evidence type="ECO:0000256" key="13">
    <source>
        <dbReference type="SAM" id="MobiDB-lite"/>
    </source>
</evidence>
<dbReference type="PROSITE" id="PS00290">
    <property type="entry name" value="IG_MHC"/>
    <property type="match status" value="1"/>
</dbReference>
<sequence length="649" mass="71830">MLLLLLLLLSSFGGSQSQKEGYKLQVSQSVAVQEGLCAYIPCTFFYPFHEKWVSPSNIHGYWFKDGPNLSEDDPMATNDQMRKVNEEAGGRFHLIGDPVKDKCSLSIVDVQMRDSGQYFFRMKRGKDEKFNYLSYKVHLNVEVLTEKPDIYMPEILEPERSVTLLCAAPWICGNATPPIFFWAGTAISNLRQSQGTPYFSELTFTPRSQDHGTNLTCRVTFPGAGVSTETTIPLNVAYSLKNFGISAAWEKRTGLESSSDLSSLSIQKDKSLRLFCQADSNPPAMLSWVHGGQVVLSSWPSGAGVLALELPRLGIEDGGEYRCQAQHQKETQHVSLNLSILYAPEDLKVSVLGPNRTVTILGNASSLVILVGETLHLECVADSRPLANMTWAKGSQLLSSSLLSSPGVVGLELSHVQPEDEGKYTCQAQNPWGTQHTSLNLSVQYPPKLYNPFCSRTDEGLFCTCCIQAKPISSLIWRVGESTVEGNSNNDTLQVMSITSGSWTNSSLILKEKLGLDLNLHCEGRNQHGAHSLVILLVADASGAAALTFSKGVFLGVAIMALLFVCLKYALKKLQRKKQVEMRDLGTTDSQSNKEVDYENLDMNWSRGTRQSSPDPVTQTPPEELHYASLNFRRLKPQDNRENQEENKK</sequence>
<dbReference type="GO" id="GO:0007155">
    <property type="term" value="P:cell adhesion"/>
    <property type="evidence" value="ECO:0000318"/>
    <property type="project" value="GO_Central"/>
</dbReference>
<dbReference type="InterPro" id="IPR036179">
    <property type="entry name" value="Ig-like_dom_sf"/>
</dbReference>
<evidence type="ECO:0000256" key="8">
    <source>
        <dbReference type="ARBA" id="ARBA00023136"/>
    </source>
</evidence>
<dbReference type="GO" id="GO:0030246">
    <property type="term" value="F:carbohydrate binding"/>
    <property type="evidence" value="ECO:0007669"/>
    <property type="project" value="UniProtKB-KW"/>
</dbReference>
<keyword evidence="7 14" id="KW-1133">Transmembrane helix</keyword>
<dbReference type="STRING" id="13616.ENSMODP00000026046"/>
<evidence type="ECO:0000259" key="16">
    <source>
        <dbReference type="PROSITE" id="PS50835"/>
    </source>
</evidence>
<dbReference type="FunFam" id="2.60.40.10:FF:000829">
    <property type="entry name" value="Sialic acid-binding Ig-like lectin 8"/>
    <property type="match status" value="1"/>
</dbReference>
<dbReference type="InterPro" id="IPR003598">
    <property type="entry name" value="Ig_sub2"/>
</dbReference>
<keyword evidence="3 15" id="KW-0732">Signal</keyword>
<feature type="compositionally biased region" description="Basic and acidic residues" evidence="13">
    <location>
        <begin position="636"/>
        <end position="649"/>
    </location>
</feature>
<dbReference type="GO" id="GO:0033691">
    <property type="term" value="F:sialic acid binding"/>
    <property type="evidence" value="ECO:0000318"/>
    <property type="project" value="GO_Central"/>
</dbReference>
<keyword evidence="8 14" id="KW-0472">Membrane</keyword>
<dbReference type="OrthoDB" id="10012075at2759"/>
<keyword evidence="5" id="KW-0677">Repeat</keyword>
<keyword evidence="6" id="KW-0130">Cell adhesion</keyword>
<evidence type="ECO:0000256" key="9">
    <source>
        <dbReference type="ARBA" id="ARBA00023157"/>
    </source>
</evidence>
<dbReference type="InParanoid" id="F6RM18"/>
<evidence type="ECO:0000256" key="14">
    <source>
        <dbReference type="SAM" id="Phobius"/>
    </source>
</evidence>
<dbReference type="InterPro" id="IPR013106">
    <property type="entry name" value="Ig_V-set"/>
</dbReference>
<dbReference type="GeneTree" id="ENSGT01150000286907"/>
<feature type="region of interest" description="Disordered" evidence="13">
    <location>
        <begin position="603"/>
        <end position="649"/>
    </location>
</feature>
<dbReference type="GO" id="GO:0005886">
    <property type="term" value="C:plasma membrane"/>
    <property type="evidence" value="ECO:0000318"/>
    <property type="project" value="GO_Central"/>
</dbReference>
<dbReference type="Pfam" id="PF07686">
    <property type="entry name" value="V-set"/>
    <property type="match status" value="1"/>
</dbReference>